<feature type="compositionally biased region" description="Polar residues" evidence="13">
    <location>
        <begin position="1106"/>
        <end position="1131"/>
    </location>
</feature>
<feature type="compositionally biased region" description="Low complexity" evidence="13">
    <location>
        <begin position="752"/>
        <end position="768"/>
    </location>
</feature>
<dbReference type="Gene3D" id="3.20.20.80">
    <property type="entry name" value="Glycosidases"/>
    <property type="match status" value="1"/>
</dbReference>
<comment type="caution">
    <text evidence="18">The sequence shown here is derived from an EMBL/GenBank/DDBJ whole genome shotgun (WGS) entry which is preliminary data.</text>
</comment>
<dbReference type="PANTHER" id="PTHR47219">
    <property type="entry name" value="RAB GTPASE-ACTIVATING PROTEIN 1-LIKE"/>
    <property type="match status" value="1"/>
</dbReference>
<keyword evidence="8" id="KW-0119">Carbohydrate metabolism</keyword>
<dbReference type="PROSITE" id="PS51910">
    <property type="entry name" value="GH18_2"/>
    <property type="match status" value="1"/>
</dbReference>
<feature type="region of interest" description="Disordered" evidence="13">
    <location>
        <begin position="468"/>
        <end position="488"/>
    </location>
</feature>
<keyword evidence="6 12" id="KW-0378">Hydrolase</keyword>
<evidence type="ECO:0000256" key="14">
    <source>
        <dbReference type="SAM" id="SignalP"/>
    </source>
</evidence>
<feature type="compositionally biased region" description="Polar residues" evidence="13">
    <location>
        <begin position="1345"/>
        <end position="1355"/>
    </location>
</feature>
<dbReference type="Pfam" id="PF00734">
    <property type="entry name" value="CBM_1"/>
    <property type="match status" value="1"/>
</dbReference>
<evidence type="ECO:0000256" key="12">
    <source>
        <dbReference type="RuleBase" id="RU000489"/>
    </source>
</evidence>
<feature type="compositionally biased region" description="Low complexity" evidence="13">
    <location>
        <begin position="710"/>
        <end position="722"/>
    </location>
</feature>
<dbReference type="CDD" id="cd02877">
    <property type="entry name" value="GH18_hevamine_XipI_class_III"/>
    <property type="match status" value="1"/>
</dbReference>
<dbReference type="SUPFAM" id="SSF47923">
    <property type="entry name" value="Ypt/Rab-GAP domain of gyp1p"/>
    <property type="match status" value="2"/>
</dbReference>
<keyword evidence="9 12" id="KW-0326">Glycosidase</keyword>
<evidence type="ECO:0000256" key="11">
    <source>
        <dbReference type="ARBA" id="ARBA00025727"/>
    </source>
</evidence>
<dbReference type="InterPro" id="IPR017853">
    <property type="entry name" value="GH"/>
</dbReference>
<dbReference type="SUPFAM" id="SSF51445">
    <property type="entry name" value="(Trans)glycosidases"/>
    <property type="match status" value="1"/>
</dbReference>
<feature type="region of interest" description="Disordered" evidence="13">
    <location>
        <begin position="659"/>
        <end position="829"/>
    </location>
</feature>
<feature type="compositionally biased region" description="Basic and acidic residues" evidence="13">
    <location>
        <begin position="685"/>
        <end position="707"/>
    </location>
</feature>
<feature type="domain" description="CBM1" evidence="16">
    <location>
        <begin position="355"/>
        <end position="399"/>
    </location>
</feature>
<feature type="region of interest" description="Disordered" evidence="13">
    <location>
        <begin position="1254"/>
        <end position="1291"/>
    </location>
</feature>
<feature type="compositionally biased region" description="Low complexity" evidence="13">
    <location>
        <begin position="545"/>
        <end position="556"/>
    </location>
</feature>
<dbReference type="Pfam" id="PF00566">
    <property type="entry name" value="RabGAP-TBC"/>
    <property type="match status" value="1"/>
</dbReference>
<feature type="region of interest" description="Disordered" evidence="13">
    <location>
        <begin position="326"/>
        <end position="356"/>
    </location>
</feature>
<evidence type="ECO:0000256" key="2">
    <source>
        <dbReference type="ARBA" id="ARBA00004613"/>
    </source>
</evidence>
<keyword evidence="5 14" id="KW-0732">Signal</keyword>
<comment type="catalytic activity">
    <reaction evidence="1">
        <text>Random endo-hydrolysis of N-acetyl-beta-D-glucosaminide (1-&gt;4)-beta-linkages in chitin and chitodextrins.</text>
        <dbReference type="EC" id="3.2.1.14"/>
    </reaction>
</comment>
<evidence type="ECO:0000256" key="7">
    <source>
        <dbReference type="ARBA" id="ARBA00023024"/>
    </source>
</evidence>
<evidence type="ECO:0000256" key="6">
    <source>
        <dbReference type="ARBA" id="ARBA00022801"/>
    </source>
</evidence>
<dbReference type="InterPro" id="IPR050302">
    <property type="entry name" value="Rab_GAP_TBC_domain"/>
</dbReference>
<dbReference type="SMART" id="SM00164">
    <property type="entry name" value="TBC"/>
    <property type="match status" value="1"/>
</dbReference>
<dbReference type="InterPro" id="IPR001579">
    <property type="entry name" value="Glyco_hydro_18_chit_AS"/>
</dbReference>
<feature type="chain" id="PRO_5045282366" evidence="14">
    <location>
        <begin position="24"/>
        <end position="1787"/>
    </location>
</feature>
<keyword evidence="7" id="KW-0146">Chitin degradation</keyword>
<feature type="region of interest" description="Disordered" evidence="13">
    <location>
        <begin position="539"/>
        <end position="561"/>
    </location>
</feature>
<dbReference type="InterPro" id="IPR000195">
    <property type="entry name" value="Rab-GAP-TBC_dom"/>
</dbReference>
<dbReference type="Gene3D" id="1.10.8.270">
    <property type="entry name" value="putative rabgap domain of human tbc1 domain family member 14 like domains"/>
    <property type="match status" value="1"/>
</dbReference>
<feature type="region of interest" description="Disordered" evidence="13">
    <location>
        <begin position="1312"/>
        <end position="1355"/>
    </location>
</feature>
<keyword evidence="19" id="KW-1185">Reference proteome</keyword>
<evidence type="ECO:0000259" key="17">
    <source>
        <dbReference type="PROSITE" id="PS51910"/>
    </source>
</evidence>
<gene>
    <name evidence="18" type="ORF">Purlil1_7152</name>
</gene>
<dbReference type="PROSITE" id="PS50086">
    <property type="entry name" value="TBC_RABGAP"/>
    <property type="match status" value="1"/>
</dbReference>
<dbReference type="InterPro" id="IPR035969">
    <property type="entry name" value="Rab-GAP_TBC_sf"/>
</dbReference>
<evidence type="ECO:0000256" key="10">
    <source>
        <dbReference type="ARBA" id="ARBA00023326"/>
    </source>
</evidence>
<dbReference type="Proteomes" id="UP001287286">
    <property type="component" value="Unassembled WGS sequence"/>
</dbReference>
<feature type="compositionally biased region" description="Gly residues" evidence="13">
    <location>
        <begin position="329"/>
        <end position="340"/>
    </location>
</feature>
<evidence type="ECO:0000256" key="4">
    <source>
        <dbReference type="ARBA" id="ARBA00022669"/>
    </source>
</evidence>
<feature type="compositionally biased region" description="Basic and acidic residues" evidence="13">
    <location>
        <begin position="1740"/>
        <end position="1758"/>
    </location>
</feature>
<feature type="domain" description="GH18" evidence="17">
    <location>
        <begin position="31"/>
        <end position="329"/>
    </location>
</feature>
<feature type="region of interest" description="Disordered" evidence="13">
    <location>
        <begin position="395"/>
        <end position="416"/>
    </location>
</feature>
<protein>
    <submittedName>
        <fullName evidence="18">CAZyme family GH18</fullName>
    </submittedName>
</protein>
<organism evidence="18 19">
    <name type="scientific">Purpureocillium lilacinum</name>
    <name type="common">Paecilomyces lilacinus</name>
    <dbReference type="NCBI Taxonomy" id="33203"/>
    <lineage>
        <taxon>Eukaryota</taxon>
        <taxon>Fungi</taxon>
        <taxon>Dikarya</taxon>
        <taxon>Ascomycota</taxon>
        <taxon>Pezizomycotina</taxon>
        <taxon>Sordariomycetes</taxon>
        <taxon>Hypocreomycetidae</taxon>
        <taxon>Hypocreales</taxon>
        <taxon>Ophiocordycipitaceae</taxon>
        <taxon>Purpureocillium</taxon>
    </lineage>
</organism>
<evidence type="ECO:0000256" key="3">
    <source>
        <dbReference type="ARBA" id="ARBA00022525"/>
    </source>
</evidence>
<evidence type="ECO:0000256" key="8">
    <source>
        <dbReference type="ARBA" id="ARBA00023277"/>
    </source>
</evidence>
<feature type="compositionally biased region" description="Low complexity" evidence="13">
    <location>
        <begin position="1053"/>
        <end position="1070"/>
    </location>
</feature>
<sequence>MAPLSLSMASVASMLAMLPAALAGFNPASNKGVALYWGQNSHGQGSGEFAQQRLSYYCANSDIDIIPIAFMNGISPPVTNFANAGDNCTKFSDNANVLNCPQIEADIKSCQAGGKTIILSLGGATYTQGGWGSAGDAENAAQMVWDMFGPVGKNVDRPFGSAVVDGFDFDFESPTNNLPAFGKKLRSLMDGAGGKKFYLAAAPQCVFPDAANQATMDSVAFDFLMIQFYNNWCGVSNFVEGSTSQNAFNFNVWDNWAKTTSPNKNIKLMLGIPGAPGGGGGYTNGSKLKAAIEWSKAYSSFGGVMAWDISQVYSNTGFLKEIVSDLAGGPTGTNPPGGGTPTSTSSGSTPPPTGNLVPHWGQCGGQGWTGPTQCQAPYNTAQKAALDDVHTNETGTQCLGKGEKRKRREGGGRTGLSDQKVLRALAPKGWPVLDLSQSPVRVLGYELRFDEIGRLPTTEAKEDVEMRGVGPVDPQCPEDTKSRGGRLAGRHVPVGVPRFQGFNQACDKTPCPTLQAAGAPHPAARSGGKRWGLVDVQRADGSRSAAAQQGLQGPQPVKKITGDEAPLTQTCQARADRKMEPPLSGPSKLPWLVIHPSLRPGQLDTTAHPARTSPDDHSQLFAVAFDFAFDHLFIQIPLSIVTAAVARFAALNAGTHAQPANHTIDGHAPQPPVTPSRHPRFVHRHDHDRDHDRDGGRGHPSSRDRNTMDASSDAGCSSSLASQPLERSISQTSAASARSHRSVVRRNRRLLSHPSSSASSIAASDKSLTSFPNFSPEEPGNGRFDLAAFQRPDYRDPDRDAAEQERLKTATQESENGRARNLSGGRPGVSIVDTLTGGSSARDALFEDAPLRQSIPGALHRADDEHIGRLVARHGAVALVRQIAEDLAQRDSQIAALRRKADERERALRRIIRECGLSNLDLETRLRSVESELRANDKVQRTESSGLPDLMSDAMQDTMAANAYGETDGGASTIRAAAATLSVPGATDSASNNKGTMRGWKDYILGTGTTKRASRTNSVNGNGVSQTAVVRSHSSMDRRPTIQEDLFNPPTESGSKSVRSASRASSVYSGNASERKSSVSLASLALRLVAGGSATPREADPRGRAATTSVPAESVRAVSSASGRTAPSSRAVSVAGGPKALMAMRRTTPAPQAPASTKGQAQELWGNMVGSPPDLAAARQESYGPVEMDAIRSPESQPPTLTHIYNNFASGEFLTDRFGFIYDQRRKKRQREAAQMAQNIRKGSRAEMLMNGRSGISPNLLDDPVPSPKWSVSSDGRPESPVSLEERVADENKPKRWQDYLRIATFPTELLSHTPSMSLPSLEVTEGTDLPSASQSQASEPAKTSGITPTSSGLVPLASTTTAIDNETTQATEPEANAGTLVKEDAEPVRLLLQQLSDVHDSLQRDKTVKWNDFLRKVRAERRREGEAAIAAAAAVAEARYETPAMILPETRVADGEIIGIAGLGIKGKVGRAKWNEFKTLVLGGIPVSYRAKVWSECSGANALRVPGYYEDLVAQSGEDDDAVVVGQIQMDIHRTLTDNIFFRKGPGVQKLNEVLVAYSRRNKEVGYCQGMNLITANLLLITPSAEDAFWILASIIETILPQGYYDHSLISSRADQQVLRQYVSTVLPKLSAHLDSLSIELEALTFQWFLSVFTDCLCAEALFRVWDVVLCTNDGSTFLFQVALALLKLNERNLLQCDTPAGVYTYINHHMTEHAISIDGLIQASEGLRKVVRREDVEQRRDKAIQAERDLVAERQGTRATTRPAPSHDDDDAGSLAETEPRPMDS</sequence>
<evidence type="ECO:0000313" key="19">
    <source>
        <dbReference type="Proteomes" id="UP001287286"/>
    </source>
</evidence>
<dbReference type="SUPFAM" id="SSF57180">
    <property type="entry name" value="Cellulose-binding domain"/>
    <property type="match status" value="1"/>
</dbReference>
<dbReference type="PANTHER" id="PTHR47219:SF20">
    <property type="entry name" value="TBC1 DOMAIN FAMILY MEMBER 2B"/>
    <property type="match status" value="1"/>
</dbReference>
<dbReference type="PROSITE" id="PS01095">
    <property type="entry name" value="GH18_1"/>
    <property type="match status" value="1"/>
</dbReference>
<dbReference type="SMART" id="SM00236">
    <property type="entry name" value="fCBD"/>
    <property type="match status" value="1"/>
</dbReference>
<dbReference type="InterPro" id="IPR000254">
    <property type="entry name" value="CBD"/>
</dbReference>
<keyword evidence="10" id="KW-0624">Polysaccharide degradation</keyword>
<dbReference type="InterPro" id="IPR001223">
    <property type="entry name" value="Glyco_hydro18_cat"/>
</dbReference>
<evidence type="ECO:0000259" key="16">
    <source>
        <dbReference type="PROSITE" id="PS51164"/>
    </source>
</evidence>
<dbReference type="InterPro" id="IPR045321">
    <property type="entry name" value="Cts1-like"/>
</dbReference>
<feature type="signal peptide" evidence="14">
    <location>
        <begin position="1"/>
        <end position="23"/>
    </location>
</feature>
<feature type="compositionally biased region" description="Basic and acidic residues" evidence="13">
    <location>
        <begin position="792"/>
        <end position="808"/>
    </location>
</feature>
<dbReference type="Pfam" id="PF00704">
    <property type="entry name" value="Glyco_hydro_18"/>
    <property type="match status" value="1"/>
</dbReference>
<feature type="domain" description="Rab-GAP TBC" evidence="15">
    <location>
        <begin position="1485"/>
        <end position="1674"/>
    </location>
</feature>
<dbReference type="EMBL" id="JAWRVI010000024">
    <property type="protein sequence ID" value="KAK4088601.1"/>
    <property type="molecule type" value="Genomic_DNA"/>
</dbReference>
<name>A0ABR0BWZ6_PURLI</name>
<comment type="subcellular location">
    <subcellularLocation>
        <location evidence="2">Secreted</location>
    </subcellularLocation>
</comment>
<proteinExistence type="inferred from homology"/>
<dbReference type="InterPro" id="IPR035971">
    <property type="entry name" value="CBD_sf"/>
</dbReference>
<feature type="compositionally biased region" description="Polar residues" evidence="13">
    <location>
        <begin position="1011"/>
        <end position="1033"/>
    </location>
</feature>
<evidence type="ECO:0000256" key="5">
    <source>
        <dbReference type="ARBA" id="ARBA00022729"/>
    </source>
</evidence>
<dbReference type="PROSITE" id="PS51164">
    <property type="entry name" value="CBM1_2"/>
    <property type="match status" value="1"/>
</dbReference>
<evidence type="ECO:0000256" key="9">
    <source>
        <dbReference type="ARBA" id="ARBA00023295"/>
    </source>
</evidence>
<keyword evidence="4" id="KW-0147">Chitin-binding</keyword>
<evidence type="ECO:0000313" key="18">
    <source>
        <dbReference type="EMBL" id="KAK4088601.1"/>
    </source>
</evidence>
<feature type="compositionally biased region" description="Basic residues" evidence="13">
    <location>
        <begin position="738"/>
        <end position="751"/>
    </location>
</feature>
<evidence type="ECO:0000259" key="15">
    <source>
        <dbReference type="PROSITE" id="PS50086"/>
    </source>
</evidence>
<reference evidence="18 19" key="1">
    <citation type="journal article" date="2024" name="Microbiol. Resour. Announc.">
        <title>Genome annotations for the ascomycete fungi Trichoderma harzianum, Trichoderma aggressivum, and Purpureocillium lilacinum.</title>
        <authorList>
            <person name="Beijen E.P.W."/>
            <person name="Ohm R.A."/>
        </authorList>
    </citation>
    <scope>NUCLEOTIDE SEQUENCE [LARGE SCALE GENOMIC DNA]</scope>
    <source>
        <strain evidence="18 19">CBS 150709</strain>
    </source>
</reference>
<feature type="region of interest" description="Disordered" evidence="13">
    <location>
        <begin position="1011"/>
        <end position="1074"/>
    </location>
</feature>
<evidence type="ECO:0000256" key="13">
    <source>
        <dbReference type="SAM" id="MobiDB-lite"/>
    </source>
</evidence>
<comment type="similarity">
    <text evidence="11">Belongs to the glycosyl hydrolase 18 family. Chitinase class III subfamily.</text>
</comment>
<feature type="region of interest" description="Disordered" evidence="13">
    <location>
        <begin position="1740"/>
        <end position="1787"/>
    </location>
</feature>
<accession>A0ABR0BWZ6</accession>
<feature type="region of interest" description="Disordered" evidence="13">
    <location>
        <begin position="1094"/>
        <end position="1136"/>
    </location>
</feature>
<dbReference type="Gene3D" id="1.10.472.80">
    <property type="entry name" value="Ypt/Rab-GAP domain of gyp1p, domain 3"/>
    <property type="match status" value="1"/>
</dbReference>
<evidence type="ECO:0000256" key="1">
    <source>
        <dbReference type="ARBA" id="ARBA00000822"/>
    </source>
</evidence>
<keyword evidence="3" id="KW-0964">Secreted</keyword>